<sequence length="233" mass="25735">MSRILEVSGLSKHMGDSMALDGCSFSLESGRIVGLLGPNGAGKSTLLKTLAGVLRPDQGTVTLRGEPVTRRLRPRIAYMADHSLLPREMRVKTAVKWYRDLFPGASEPRLRQVAWGLPWDRKVSELSKGQAERLDLGMLLARDADVYLLDEPLGGVDPVERAHILNEVMAFLEEDRTVLMATHLVHDIEPILDDVLFLQGGRVILHAAAEEIRARYGRSVEEHYMAVFGGGTA</sequence>
<evidence type="ECO:0000313" key="5">
    <source>
        <dbReference type="Proteomes" id="UP001204562"/>
    </source>
</evidence>
<dbReference type="RefSeq" id="WP_256303620.1">
    <property type="nucleotide sequence ID" value="NZ_JANFYS010000010.1"/>
</dbReference>
<dbReference type="CDD" id="cd03230">
    <property type="entry name" value="ABC_DR_subfamily_A"/>
    <property type="match status" value="1"/>
</dbReference>
<name>A0AAW5JML0_9FIRM</name>
<dbReference type="SMART" id="SM00382">
    <property type="entry name" value="AAA"/>
    <property type="match status" value="1"/>
</dbReference>
<evidence type="ECO:0000256" key="1">
    <source>
        <dbReference type="ARBA" id="ARBA00022741"/>
    </source>
</evidence>
<keyword evidence="1" id="KW-0547">Nucleotide-binding</keyword>
<protein>
    <submittedName>
        <fullName evidence="4">ABC transporter ATP-binding protein</fullName>
    </submittedName>
</protein>
<dbReference type="PANTHER" id="PTHR43158:SF1">
    <property type="entry name" value="ABC TRANSPORTER, ATP-BINDING PROTEIN"/>
    <property type="match status" value="1"/>
</dbReference>
<evidence type="ECO:0000313" key="4">
    <source>
        <dbReference type="EMBL" id="MCQ4770085.1"/>
    </source>
</evidence>
<dbReference type="Proteomes" id="UP001204562">
    <property type="component" value="Unassembled WGS sequence"/>
</dbReference>
<dbReference type="GO" id="GO:0016887">
    <property type="term" value="F:ATP hydrolysis activity"/>
    <property type="evidence" value="ECO:0007669"/>
    <property type="project" value="InterPro"/>
</dbReference>
<dbReference type="Pfam" id="PF00005">
    <property type="entry name" value="ABC_tran"/>
    <property type="match status" value="1"/>
</dbReference>
<comment type="caution">
    <text evidence="4">The sequence shown here is derived from an EMBL/GenBank/DDBJ whole genome shotgun (WGS) entry which is preliminary data.</text>
</comment>
<proteinExistence type="predicted"/>
<keyword evidence="2 4" id="KW-0067">ATP-binding</keyword>
<dbReference type="InterPro" id="IPR027417">
    <property type="entry name" value="P-loop_NTPase"/>
</dbReference>
<dbReference type="GO" id="GO:0005524">
    <property type="term" value="F:ATP binding"/>
    <property type="evidence" value="ECO:0007669"/>
    <property type="project" value="UniProtKB-KW"/>
</dbReference>
<gene>
    <name evidence="4" type="ORF">NE579_06350</name>
</gene>
<dbReference type="InterPro" id="IPR003439">
    <property type="entry name" value="ABC_transporter-like_ATP-bd"/>
</dbReference>
<dbReference type="PROSITE" id="PS50893">
    <property type="entry name" value="ABC_TRANSPORTER_2"/>
    <property type="match status" value="1"/>
</dbReference>
<dbReference type="SUPFAM" id="SSF52540">
    <property type="entry name" value="P-loop containing nucleoside triphosphate hydrolases"/>
    <property type="match status" value="1"/>
</dbReference>
<dbReference type="InterPro" id="IPR003593">
    <property type="entry name" value="AAA+_ATPase"/>
</dbReference>
<dbReference type="EMBL" id="JANFYS010000010">
    <property type="protein sequence ID" value="MCQ4770085.1"/>
    <property type="molecule type" value="Genomic_DNA"/>
</dbReference>
<dbReference type="PANTHER" id="PTHR43158">
    <property type="entry name" value="SKFA PEPTIDE EXPORT ATP-BINDING PROTEIN SKFE"/>
    <property type="match status" value="1"/>
</dbReference>
<accession>A0AAW5JML0</accession>
<organism evidence="4 5">
    <name type="scientific">Intestinimonas massiliensis</name>
    <name type="common">ex Afouda et al. 2020</name>
    <dbReference type="NCBI Taxonomy" id="1673721"/>
    <lineage>
        <taxon>Bacteria</taxon>
        <taxon>Bacillati</taxon>
        <taxon>Bacillota</taxon>
        <taxon>Clostridia</taxon>
        <taxon>Eubacteriales</taxon>
        <taxon>Intestinimonas</taxon>
    </lineage>
</organism>
<feature type="domain" description="ABC transporter" evidence="3">
    <location>
        <begin position="5"/>
        <end position="225"/>
    </location>
</feature>
<dbReference type="Gene3D" id="3.40.50.300">
    <property type="entry name" value="P-loop containing nucleotide triphosphate hydrolases"/>
    <property type="match status" value="1"/>
</dbReference>
<evidence type="ECO:0000256" key="2">
    <source>
        <dbReference type="ARBA" id="ARBA00022840"/>
    </source>
</evidence>
<dbReference type="AlphaFoldDB" id="A0AAW5JML0"/>
<reference evidence="4" key="1">
    <citation type="submission" date="2022-06" db="EMBL/GenBank/DDBJ databases">
        <title>Isolation of gut microbiota from human fecal samples.</title>
        <authorList>
            <person name="Pamer E.G."/>
            <person name="Barat B."/>
            <person name="Waligurski E."/>
            <person name="Medina S."/>
            <person name="Paddock L."/>
            <person name="Mostad J."/>
        </authorList>
    </citation>
    <scope>NUCLEOTIDE SEQUENCE</scope>
    <source>
        <strain evidence="4">DFI.9.91</strain>
    </source>
</reference>
<evidence type="ECO:0000259" key="3">
    <source>
        <dbReference type="PROSITE" id="PS50893"/>
    </source>
</evidence>